<feature type="chain" id="PRO_5042823884" description="Glucose dehydrogenase" evidence="4">
    <location>
        <begin position="24"/>
        <end position="622"/>
    </location>
</feature>
<keyword evidence="8" id="KW-1185">Reference proteome</keyword>
<dbReference type="Pfam" id="PF00732">
    <property type="entry name" value="GMC_oxred_N"/>
    <property type="match status" value="1"/>
</dbReference>
<evidence type="ECO:0000256" key="4">
    <source>
        <dbReference type="SAM" id="SignalP"/>
    </source>
</evidence>
<dbReference type="InterPro" id="IPR036188">
    <property type="entry name" value="FAD/NAD-bd_sf"/>
</dbReference>
<keyword evidence="3" id="KW-0274">FAD</keyword>
<feature type="binding site" evidence="3">
    <location>
        <position position="278"/>
    </location>
    <ligand>
        <name>FAD</name>
        <dbReference type="ChEBI" id="CHEBI:57692"/>
    </ligand>
</feature>
<dbReference type="Gene3D" id="3.50.50.60">
    <property type="entry name" value="FAD/NAD(P)-binding domain"/>
    <property type="match status" value="1"/>
</dbReference>
<evidence type="ECO:0008006" key="9">
    <source>
        <dbReference type="Google" id="ProtNLM"/>
    </source>
</evidence>
<dbReference type="Proteomes" id="UP001378592">
    <property type="component" value="Unassembled WGS sequence"/>
</dbReference>
<proteinExistence type="inferred from homology"/>
<evidence type="ECO:0000259" key="6">
    <source>
        <dbReference type="Pfam" id="PF05199"/>
    </source>
</evidence>
<comment type="caution">
    <text evidence="7">The sequence shown here is derived from an EMBL/GenBank/DDBJ whole genome shotgun (WGS) entry which is preliminary data.</text>
</comment>
<dbReference type="SUPFAM" id="SSF51905">
    <property type="entry name" value="FAD/NAD(P)-binding domain"/>
    <property type="match status" value="1"/>
</dbReference>
<dbReference type="Gene3D" id="3.30.560.10">
    <property type="entry name" value="Glucose Oxidase, domain 3"/>
    <property type="match status" value="1"/>
</dbReference>
<comment type="similarity">
    <text evidence="1">Belongs to the GMC oxidoreductase family.</text>
</comment>
<dbReference type="InterPro" id="IPR000172">
    <property type="entry name" value="GMC_OxRdtase_N"/>
</dbReference>
<keyword evidence="4" id="KW-0732">Signal</keyword>
<organism evidence="7 8">
    <name type="scientific">Gryllus longicercus</name>
    <dbReference type="NCBI Taxonomy" id="2509291"/>
    <lineage>
        <taxon>Eukaryota</taxon>
        <taxon>Metazoa</taxon>
        <taxon>Ecdysozoa</taxon>
        <taxon>Arthropoda</taxon>
        <taxon>Hexapoda</taxon>
        <taxon>Insecta</taxon>
        <taxon>Pterygota</taxon>
        <taxon>Neoptera</taxon>
        <taxon>Polyneoptera</taxon>
        <taxon>Orthoptera</taxon>
        <taxon>Ensifera</taxon>
        <taxon>Gryllidea</taxon>
        <taxon>Grylloidea</taxon>
        <taxon>Gryllidae</taxon>
        <taxon>Gryllinae</taxon>
        <taxon>Gryllus</taxon>
    </lineage>
</organism>
<dbReference type="Pfam" id="PF05199">
    <property type="entry name" value="GMC_oxred_C"/>
    <property type="match status" value="1"/>
</dbReference>
<feature type="active site" description="Proton donor" evidence="2">
    <location>
        <position position="556"/>
    </location>
</feature>
<dbReference type="GO" id="GO:0016614">
    <property type="term" value="F:oxidoreductase activity, acting on CH-OH group of donors"/>
    <property type="evidence" value="ECO:0007669"/>
    <property type="project" value="InterPro"/>
</dbReference>
<evidence type="ECO:0000256" key="1">
    <source>
        <dbReference type="ARBA" id="ARBA00010790"/>
    </source>
</evidence>
<dbReference type="InterPro" id="IPR012132">
    <property type="entry name" value="GMC_OxRdtase"/>
</dbReference>
<feature type="domain" description="Glucose-methanol-choline oxidoreductase C-terminal" evidence="6">
    <location>
        <begin position="468"/>
        <end position="609"/>
    </location>
</feature>
<feature type="signal peptide" evidence="4">
    <location>
        <begin position="1"/>
        <end position="23"/>
    </location>
</feature>
<dbReference type="PANTHER" id="PTHR11552:SF158">
    <property type="entry name" value="GH23626P-RELATED"/>
    <property type="match status" value="1"/>
</dbReference>
<dbReference type="SUPFAM" id="SSF54373">
    <property type="entry name" value="FAD-linked reductases, C-terminal domain"/>
    <property type="match status" value="1"/>
</dbReference>
<feature type="binding site" evidence="3">
    <location>
        <position position="145"/>
    </location>
    <ligand>
        <name>FAD</name>
        <dbReference type="ChEBI" id="CHEBI:57692"/>
    </ligand>
</feature>
<evidence type="ECO:0000256" key="2">
    <source>
        <dbReference type="PIRSR" id="PIRSR000137-1"/>
    </source>
</evidence>
<comment type="cofactor">
    <cofactor evidence="3">
        <name>FAD</name>
        <dbReference type="ChEBI" id="CHEBI:57692"/>
    </cofactor>
</comment>
<dbReference type="PIRSF" id="PIRSF000137">
    <property type="entry name" value="Alcohol_oxidase"/>
    <property type="match status" value="1"/>
</dbReference>
<evidence type="ECO:0000259" key="5">
    <source>
        <dbReference type="Pfam" id="PF00732"/>
    </source>
</evidence>
<feature type="domain" description="Glucose-methanol-choline oxidoreductase N-terminal" evidence="5">
    <location>
        <begin position="60"/>
        <end position="355"/>
    </location>
</feature>
<feature type="active site" description="Proton acceptor" evidence="2">
    <location>
        <position position="600"/>
    </location>
</feature>
<dbReference type="GO" id="GO:0050660">
    <property type="term" value="F:flavin adenine dinucleotide binding"/>
    <property type="evidence" value="ECO:0007669"/>
    <property type="project" value="InterPro"/>
</dbReference>
<dbReference type="InterPro" id="IPR007867">
    <property type="entry name" value="GMC_OxRtase_C"/>
</dbReference>
<name>A0AAN9YVL7_9ORTH</name>
<dbReference type="EMBL" id="JAZDUA010000557">
    <property type="protein sequence ID" value="KAK7791137.1"/>
    <property type="molecule type" value="Genomic_DNA"/>
</dbReference>
<accession>A0AAN9YVL7</accession>
<keyword evidence="3" id="KW-0285">Flavoprotein</keyword>
<reference evidence="7 8" key="1">
    <citation type="submission" date="2024-03" db="EMBL/GenBank/DDBJ databases">
        <title>The genome assembly and annotation of the cricket Gryllus longicercus Weissman &amp; Gray.</title>
        <authorList>
            <person name="Szrajer S."/>
            <person name="Gray D."/>
            <person name="Ylla G."/>
        </authorList>
    </citation>
    <scope>NUCLEOTIDE SEQUENCE [LARGE SCALE GENOMIC DNA]</scope>
    <source>
        <strain evidence="7">DAG 2021-001</strain>
        <tissue evidence="7">Whole body minus gut</tissue>
    </source>
</reference>
<dbReference type="PANTHER" id="PTHR11552">
    <property type="entry name" value="GLUCOSE-METHANOL-CHOLINE GMC OXIDOREDUCTASE"/>
    <property type="match status" value="1"/>
</dbReference>
<protein>
    <recommendedName>
        <fullName evidence="9">Glucose dehydrogenase</fullName>
    </recommendedName>
</protein>
<sequence length="622" mass="69236">MSARGILLMAAAVATVLLRAARASDQSRVDQVPSIFAHIMREEQIYTREPCDDDSAADAFDFVVVGAGAAGCVLANRLSEGGNWTVLLLEAGGSETYSMSVPYFMGRLQQTEFNWNYRTVPSDTVGAGLAGKINYCPKGKIVGGTTVLNAMCVIRGHRKDFDRWEAIGNTGWGYEGVLPYFRKMEDMQIPHLKNSKYHGRGGPIKIDYFPYQSELSKLVIQAGKEMGYEELDYNGEKMTGFGRVQTTSFNGTRWSASRGYLHPIRHRKNFFLRKRSLVYKILINDGTKTAFGVKYRRDGKSFTVFARREVIVSAGPIAAPQLLMLSGVGPKEHLQKLKIPVIHDLPGVGRNLLNHGAYLGLIFTTDKPLSRTPPQVYGDAANYVDYFTAHRGPLSSVGIETVSFHELKGTEFYSPGYPRFESQYVSSTLIVNRETAGGFRIPPRLYDTYFKPLENKNSFQVYVFDLRPKSVGKLTLADNNIDTPPIIDTNVFGEEEDVKVTIAGIREMIKMMDTPSFKKVGGKLYDTPLPGCETYAFGSDDYWKCAIHKLSVIFYHESGTCKMAPISDKMSVVSPELKVHGIRNLRVIDTSIMPFMVSGHLSVTGYMIGEKGSDLVKKDHVL</sequence>
<gene>
    <name evidence="7" type="ORF">R5R35_008571</name>
</gene>
<evidence type="ECO:0000313" key="8">
    <source>
        <dbReference type="Proteomes" id="UP001378592"/>
    </source>
</evidence>
<evidence type="ECO:0000313" key="7">
    <source>
        <dbReference type="EMBL" id="KAK7791137.1"/>
    </source>
</evidence>
<evidence type="ECO:0000256" key="3">
    <source>
        <dbReference type="PIRSR" id="PIRSR000137-2"/>
    </source>
</evidence>
<dbReference type="AlphaFoldDB" id="A0AAN9YVL7"/>